<comment type="pathway">
    <text evidence="4">Purine metabolism; GMP biosynthesis via salvage pathway; GMP from guanine: step 1/1.</text>
</comment>
<dbReference type="GO" id="GO:0005829">
    <property type="term" value="C:cytosol"/>
    <property type="evidence" value="ECO:0007669"/>
    <property type="project" value="TreeGrafter"/>
</dbReference>
<reference evidence="17 18" key="1">
    <citation type="submission" date="2017-11" db="EMBL/GenBank/DDBJ databases">
        <title>Genome sequence of Entomoplasma lucivorax PIPN-2 (ATCC 49196).</title>
        <authorList>
            <person name="Lo W.-S."/>
            <person name="Gasparich G.E."/>
            <person name="Kuo C.-H."/>
        </authorList>
    </citation>
    <scope>NUCLEOTIDE SEQUENCE [LARGE SCALE GENOMIC DNA]</scope>
    <source>
        <strain evidence="17 18">PIPN-2</strain>
    </source>
</reference>
<dbReference type="EC" id="2.4.2.8" evidence="15"/>
<dbReference type="CDD" id="cd06223">
    <property type="entry name" value="PRTases_typeI"/>
    <property type="match status" value="1"/>
</dbReference>
<comment type="subcellular location">
    <subcellularLocation>
        <location evidence="2 15">Cytoplasm</location>
    </subcellularLocation>
</comment>
<dbReference type="InterPro" id="IPR029057">
    <property type="entry name" value="PRTase-like"/>
</dbReference>
<evidence type="ECO:0000256" key="12">
    <source>
        <dbReference type="ARBA" id="ARBA00022842"/>
    </source>
</evidence>
<keyword evidence="11 15" id="KW-0547">Nucleotide-binding</keyword>
<dbReference type="GO" id="GO:0032263">
    <property type="term" value="P:GMP salvage"/>
    <property type="evidence" value="ECO:0007669"/>
    <property type="project" value="TreeGrafter"/>
</dbReference>
<dbReference type="RefSeq" id="WP_028127028.1">
    <property type="nucleotide sequence ID" value="NZ_PHNE01000005.1"/>
</dbReference>
<protein>
    <recommendedName>
        <fullName evidence="15">Hypoxanthine phosphoribosyltransferase</fullName>
        <ecNumber evidence="15">2.4.2.8</ecNumber>
    </recommendedName>
</protein>
<dbReference type="AlphaFoldDB" id="A0A2S5RB07"/>
<keyword evidence="9 15" id="KW-0479">Metal-binding</keyword>
<gene>
    <name evidence="17" type="primary">hprT</name>
    <name evidence="17" type="ORF">ELUCI_v1c08360</name>
</gene>
<evidence type="ECO:0000256" key="7">
    <source>
        <dbReference type="ARBA" id="ARBA00022676"/>
    </source>
</evidence>
<evidence type="ECO:0000259" key="16">
    <source>
        <dbReference type="Pfam" id="PF00156"/>
    </source>
</evidence>
<feature type="domain" description="Phosphoribosyltransferase" evidence="16">
    <location>
        <begin position="11"/>
        <end position="165"/>
    </location>
</feature>
<comment type="catalytic activity">
    <reaction evidence="14">
        <text>IMP + diphosphate = hypoxanthine + 5-phospho-alpha-D-ribose 1-diphosphate</text>
        <dbReference type="Rhea" id="RHEA:17973"/>
        <dbReference type="ChEBI" id="CHEBI:17368"/>
        <dbReference type="ChEBI" id="CHEBI:33019"/>
        <dbReference type="ChEBI" id="CHEBI:58017"/>
        <dbReference type="ChEBI" id="CHEBI:58053"/>
        <dbReference type="EC" id="2.4.2.8"/>
    </reaction>
    <physiologicalReaction direction="right-to-left" evidence="14">
        <dbReference type="Rhea" id="RHEA:17975"/>
    </physiologicalReaction>
</comment>
<dbReference type="GO" id="GO:0006178">
    <property type="term" value="P:guanine salvage"/>
    <property type="evidence" value="ECO:0007669"/>
    <property type="project" value="TreeGrafter"/>
</dbReference>
<keyword evidence="12 15" id="KW-0460">Magnesium</keyword>
<dbReference type="GO" id="GO:0000166">
    <property type="term" value="F:nucleotide binding"/>
    <property type="evidence" value="ECO:0007669"/>
    <property type="project" value="UniProtKB-KW"/>
</dbReference>
<dbReference type="GO" id="GO:0004422">
    <property type="term" value="F:hypoxanthine phosphoribosyltransferase activity"/>
    <property type="evidence" value="ECO:0007669"/>
    <property type="project" value="InterPro"/>
</dbReference>
<evidence type="ECO:0000313" key="17">
    <source>
        <dbReference type="EMBL" id="PPE04315.1"/>
    </source>
</evidence>
<comment type="similarity">
    <text evidence="5 15">Belongs to the purine/pyrimidine phosphoribosyltransferase family.</text>
</comment>
<dbReference type="InterPro" id="IPR005904">
    <property type="entry name" value="Hxn_phspho_trans"/>
</dbReference>
<evidence type="ECO:0000256" key="6">
    <source>
        <dbReference type="ARBA" id="ARBA00022490"/>
    </source>
</evidence>
<accession>A0A2S5RB07</accession>
<dbReference type="Gene3D" id="3.40.50.2020">
    <property type="match status" value="1"/>
</dbReference>
<evidence type="ECO:0000256" key="4">
    <source>
        <dbReference type="ARBA" id="ARBA00004676"/>
    </source>
</evidence>
<dbReference type="GO" id="GO:0052657">
    <property type="term" value="F:guanine phosphoribosyltransferase activity"/>
    <property type="evidence" value="ECO:0007669"/>
    <property type="project" value="RHEA"/>
</dbReference>
<keyword evidence="10 15" id="KW-0660">Purine salvage</keyword>
<evidence type="ECO:0000256" key="11">
    <source>
        <dbReference type="ARBA" id="ARBA00022741"/>
    </source>
</evidence>
<keyword evidence="6 15" id="KW-0963">Cytoplasm</keyword>
<comment type="caution">
    <text evidence="17">The sequence shown here is derived from an EMBL/GenBank/DDBJ whole genome shotgun (WGS) entry which is preliminary data.</text>
</comment>
<evidence type="ECO:0000256" key="14">
    <source>
        <dbReference type="ARBA" id="ARBA00049402"/>
    </source>
</evidence>
<keyword evidence="18" id="KW-1185">Reference proteome</keyword>
<dbReference type="GO" id="GO:0006166">
    <property type="term" value="P:purine ribonucleoside salvage"/>
    <property type="evidence" value="ECO:0007669"/>
    <property type="project" value="UniProtKB-KW"/>
</dbReference>
<dbReference type="SUPFAM" id="SSF53271">
    <property type="entry name" value="PRTase-like"/>
    <property type="match status" value="1"/>
</dbReference>
<dbReference type="STRING" id="1399797.GCA_000518285_01959"/>
<comment type="pathway">
    <text evidence="3 15">Purine metabolism; IMP biosynthesis via salvage pathway; IMP from hypoxanthine: step 1/1.</text>
</comment>
<dbReference type="EMBL" id="PHNE01000005">
    <property type="protein sequence ID" value="PPE04315.1"/>
    <property type="molecule type" value="Genomic_DNA"/>
</dbReference>
<dbReference type="PANTHER" id="PTHR43340">
    <property type="entry name" value="HYPOXANTHINE-GUANINE PHOSPHORIBOSYLTRANSFERASE"/>
    <property type="match status" value="1"/>
</dbReference>
<dbReference type="UniPathway" id="UPA00591">
    <property type="reaction ID" value="UER00648"/>
</dbReference>
<dbReference type="GO" id="GO:0046100">
    <property type="term" value="P:hypoxanthine metabolic process"/>
    <property type="evidence" value="ECO:0007669"/>
    <property type="project" value="TreeGrafter"/>
</dbReference>
<name>A0A2S5RB07_9MOLU</name>
<evidence type="ECO:0000256" key="13">
    <source>
        <dbReference type="ARBA" id="ARBA00048811"/>
    </source>
</evidence>
<evidence type="ECO:0000256" key="1">
    <source>
        <dbReference type="ARBA" id="ARBA00001946"/>
    </source>
</evidence>
<dbReference type="InterPro" id="IPR050408">
    <property type="entry name" value="HGPRT"/>
</dbReference>
<comment type="cofactor">
    <cofactor evidence="1 15">
        <name>Mg(2+)</name>
        <dbReference type="ChEBI" id="CHEBI:18420"/>
    </cofactor>
</comment>
<dbReference type="PANTHER" id="PTHR43340:SF1">
    <property type="entry name" value="HYPOXANTHINE PHOSPHORIBOSYLTRANSFERASE"/>
    <property type="match status" value="1"/>
</dbReference>
<evidence type="ECO:0000313" key="18">
    <source>
        <dbReference type="Proteomes" id="UP000237865"/>
    </source>
</evidence>
<organism evidence="17 18">
    <name type="scientific">Williamsoniiplasma lucivorax</name>
    <dbReference type="NCBI Taxonomy" id="209274"/>
    <lineage>
        <taxon>Bacteria</taxon>
        <taxon>Bacillati</taxon>
        <taxon>Mycoplasmatota</taxon>
        <taxon>Mollicutes</taxon>
        <taxon>Entomoplasmatales</taxon>
        <taxon>Williamsoniiplasma</taxon>
    </lineage>
</organism>
<dbReference type="GO" id="GO:0000287">
    <property type="term" value="F:magnesium ion binding"/>
    <property type="evidence" value="ECO:0007669"/>
    <property type="project" value="TreeGrafter"/>
</dbReference>
<dbReference type="Pfam" id="PF00156">
    <property type="entry name" value="Pribosyltran"/>
    <property type="match status" value="1"/>
</dbReference>
<sequence length="188" mass="21531">MKHPLVKEILYTRTEIAQRSQELALEIDQHYQSQDVVENTILIVGILKGCVPFMAEILNHITYECETDYMVMSSYKGGVKASGDPKIVLDINTNVKNRHILIAEDVIDSGLTLEFVKNYFYTRGAKDVKIITLVDKPTKRAVDLVPDWTGFKVGDEFLIGFGLDYEERLRNLPYVATCDIAKLKDWKW</sequence>
<evidence type="ECO:0000256" key="5">
    <source>
        <dbReference type="ARBA" id="ARBA00008391"/>
    </source>
</evidence>
<keyword evidence="7 15" id="KW-0328">Glycosyltransferase</keyword>
<dbReference type="InterPro" id="IPR000836">
    <property type="entry name" value="PRTase_dom"/>
</dbReference>
<evidence type="ECO:0000256" key="9">
    <source>
        <dbReference type="ARBA" id="ARBA00022723"/>
    </source>
</evidence>
<keyword evidence="8 15" id="KW-0808">Transferase</keyword>
<evidence type="ECO:0000256" key="15">
    <source>
        <dbReference type="RuleBase" id="RU364099"/>
    </source>
</evidence>
<comment type="catalytic activity">
    <reaction evidence="13">
        <text>GMP + diphosphate = guanine + 5-phospho-alpha-D-ribose 1-diphosphate</text>
        <dbReference type="Rhea" id="RHEA:25424"/>
        <dbReference type="ChEBI" id="CHEBI:16235"/>
        <dbReference type="ChEBI" id="CHEBI:33019"/>
        <dbReference type="ChEBI" id="CHEBI:58017"/>
        <dbReference type="ChEBI" id="CHEBI:58115"/>
        <dbReference type="EC" id="2.4.2.8"/>
    </reaction>
    <physiologicalReaction direction="right-to-left" evidence="13">
        <dbReference type="Rhea" id="RHEA:25426"/>
    </physiologicalReaction>
</comment>
<proteinExistence type="inferred from homology"/>
<evidence type="ECO:0000256" key="3">
    <source>
        <dbReference type="ARBA" id="ARBA00004669"/>
    </source>
</evidence>
<evidence type="ECO:0000256" key="2">
    <source>
        <dbReference type="ARBA" id="ARBA00004496"/>
    </source>
</evidence>
<evidence type="ECO:0000256" key="8">
    <source>
        <dbReference type="ARBA" id="ARBA00022679"/>
    </source>
</evidence>
<dbReference type="Proteomes" id="UP000237865">
    <property type="component" value="Unassembled WGS sequence"/>
</dbReference>
<dbReference type="GO" id="GO:0032264">
    <property type="term" value="P:IMP salvage"/>
    <property type="evidence" value="ECO:0007669"/>
    <property type="project" value="UniProtKB-UniPathway"/>
</dbReference>
<dbReference type="NCBIfam" id="TIGR01203">
    <property type="entry name" value="HGPRTase"/>
    <property type="match status" value="1"/>
</dbReference>
<evidence type="ECO:0000256" key="10">
    <source>
        <dbReference type="ARBA" id="ARBA00022726"/>
    </source>
</evidence>